<organism evidence="7 8">
    <name type="scientific">Anaerobutyricum soehngenii</name>
    <dbReference type="NCBI Taxonomy" id="105843"/>
    <lineage>
        <taxon>Bacteria</taxon>
        <taxon>Bacillati</taxon>
        <taxon>Bacillota</taxon>
        <taxon>Clostridia</taxon>
        <taxon>Lachnospirales</taxon>
        <taxon>Lachnospiraceae</taxon>
        <taxon>Anaerobutyricum</taxon>
    </lineage>
</organism>
<evidence type="ECO:0000256" key="2">
    <source>
        <dbReference type="ARBA" id="ARBA00022679"/>
    </source>
</evidence>
<protein>
    <submittedName>
        <fullName evidence="7">Xylulose kinase</fullName>
    </submittedName>
</protein>
<dbReference type="PANTHER" id="PTHR43095:SF3">
    <property type="entry name" value="L-XYLULOSE_3-KETO-L-GULONATE KINASE"/>
    <property type="match status" value="1"/>
</dbReference>
<evidence type="ECO:0000256" key="1">
    <source>
        <dbReference type="ARBA" id="ARBA00009156"/>
    </source>
</evidence>
<evidence type="ECO:0000256" key="4">
    <source>
        <dbReference type="RuleBase" id="RU003733"/>
    </source>
</evidence>
<dbReference type="InterPro" id="IPR043129">
    <property type="entry name" value="ATPase_NBD"/>
</dbReference>
<dbReference type="Gene3D" id="3.30.420.40">
    <property type="match status" value="2"/>
</dbReference>
<dbReference type="InterPro" id="IPR018484">
    <property type="entry name" value="FGGY_N"/>
</dbReference>
<comment type="caution">
    <text evidence="7">The sequence shown here is derived from an EMBL/GenBank/DDBJ whole genome shotgun (WGS) entry which is preliminary data.</text>
</comment>
<keyword evidence="8" id="KW-1185">Reference proteome</keyword>
<dbReference type="InterPro" id="IPR050406">
    <property type="entry name" value="FGGY_Carb_Kinase"/>
</dbReference>
<keyword evidence="3 4" id="KW-0418">Kinase</keyword>
<evidence type="ECO:0000256" key="3">
    <source>
        <dbReference type="ARBA" id="ARBA00022777"/>
    </source>
</evidence>
<keyword evidence="2 4" id="KW-0808">Transferase</keyword>
<feature type="domain" description="Carbohydrate kinase FGGY N-terminal" evidence="5">
    <location>
        <begin position="6"/>
        <end position="255"/>
    </location>
</feature>
<evidence type="ECO:0000313" key="8">
    <source>
        <dbReference type="Proteomes" id="UP001315001"/>
    </source>
</evidence>
<dbReference type="InterPro" id="IPR018485">
    <property type="entry name" value="FGGY_C"/>
</dbReference>
<dbReference type="PANTHER" id="PTHR43095">
    <property type="entry name" value="SUGAR KINASE"/>
    <property type="match status" value="1"/>
</dbReference>
<gene>
    <name evidence="7" type="ORF">JYQ75_03375</name>
</gene>
<evidence type="ECO:0000259" key="5">
    <source>
        <dbReference type="Pfam" id="PF00370"/>
    </source>
</evidence>
<dbReference type="SUPFAM" id="SSF53067">
    <property type="entry name" value="Actin-like ATPase domain"/>
    <property type="match status" value="2"/>
</dbReference>
<accession>A0ABS3ZGL4</accession>
<dbReference type="InterPro" id="IPR000577">
    <property type="entry name" value="Carb_kinase_FGGY"/>
</dbReference>
<sequence length="523" mass="57537">MMEKKYVVGVDCGTTSSKTVIFDFKGKQIGVGQKLNPLVYPSPGRVECDGPAMIETLYETTRTAIQSSGINPEEIAALSCCMFRCTAITRDENGGFTTPIIIWQDLRGVEMVPEMEEMLNKAGISAEEFYDICGMPLAGTYPLSKLLWVKKNIPEAYENCTRIHTMMGLMNKAYGADDYYDDIGCSPWLQLNGEDFQYNQKLIDAFGIDREKLAPLAETGTVIGHVTKEVAARTGLAEGTPLIMGIGDQQSACLGVGCIEEGIGYACGGTAGITAGKSNKMLRDPDRKCYVLGTPDGAYVMEGQSNAAASAFKWFKDIIAHSESFAAMHTRKNVYDILTDSGAHSKPGSNGVFYLPYMQGANTPNYDLNARGTYIGMTLATSREDMVRATMEGITFDLKDMLLAMLDANVPTFNTVRITGGIAVSEIWNQMQADIYGWDVETVEVSEATALGCALVAAVGAGIYNSYKDAVEEMVKVVKRYTPNEKNRELYEDAYRVWKSIFQDLHQHANKNIAEFQDKYRDF</sequence>
<evidence type="ECO:0000313" key="7">
    <source>
        <dbReference type="EMBL" id="MBP0056446.1"/>
    </source>
</evidence>
<dbReference type="Pfam" id="PF02782">
    <property type="entry name" value="FGGY_C"/>
    <property type="match status" value="1"/>
</dbReference>
<reference evidence="7 8" key="1">
    <citation type="submission" date="2021-02" db="EMBL/GenBank/DDBJ databases">
        <title>Lactate utilizing bacteria of the human gut.</title>
        <authorList>
            <person name="Sheridan P.O."/>
        </authorList>
    </citation>
    <scope>NUCLEOTIDE SEQUENCE [LARGE SCALE GENOMIC DNA]</scope>
    <source>
        <strain evidence="7 8">HTF-83D</strain>
    </source>
</reference>
<comment type="similarity">
    <text evidence="1 4">Belongs to the FGGY kinase family.</text>
</comment>
<dbReference type="Proteomes" id="UP001315001">
    <property type="component" value="Unassembled WGS sequence"/>
</dbReference>
<dbReference type="PROSITE" id="PS00445">
    <property type="entry name" value="FGGY_KINASES_2"/>
    <property type="match status" value="1"/>
</dbReference>
<dbReference type="Pfam" id="PF00370">
    <property type="entry name" value="FGGY_N"/>
    <property type="match status" value="1"/>
</dbReference>
<name>A0ABS3ZGL4_9FIRM</name>
<evidence type="ECO:0000259" key="6">
    <source>
        <dbReference type="Pfam" id="PF02782"/>
    </source>
</evidence>
<dbReference type="GO" id="GO:0016301">
    <property type="term" value="F:kinase activity"/>
    <property type="evidence" value="ECO:0007669"/>
    <property type="project" value="UniProtKB-KW"/>
</dbReference>
<dbReference type="CDD" id="cd07779">
    <property type="entry name" value="ASKHA_NBD_FGGY_YgcE-like"/>
    <property type="match status" value="1"/>
</dbReference>
<dbReference type="EMBL" id="JAFIQO010000107">
    <property type="protein sequence ID" value="MBP0056446.1"/>
    <property type="molecule type" value="Genomic_DNA"/>
</dbReference>
<feature type="domain" description="Carbohydrate kinase FGGY C-terminal" evidence="6">
    <location>
        <begin position="267"/>
        <end position="460"/>
    </location>
</feature>
<proteinExistence type="inferred from homology"/>
<dbReference type="InterPro" id="IPR018483">
    <property type="entry name" value="Carb_kinase_FGGY_CS"/>
</dbReference>
<dbReference type="PIRSF" id="PIRSF000538">
    <property type="entry name" value="GlpK"/>
    <property type="match status" value="1"/>
</dbReference>